<sequence length="582" mass="59725">MERLIVGGASGYWGEAPHATAQLLAHPGLDVVIHDYLAEITMSLLARARAKDPDAGFVPDFATAAMAPNLKAIAERGVRVISNAGGLNPAGCAAALRKEIAAQGLTLKVGVVEGDDLTARAAEFAGVREMFSGAPFPPEVASVSAYLGAFPIAAALRAGADIVVTGRCVDSALTLGAALWRFGWEEEDFDLLAAGSLAGHILECGPQATGGNFTDWEAAGDIAAIGYPLAEIAADGAIAVTRPEGTTGLVSRATVAEQMLYEIGDPRAYLLPDVSCDFSEVRIEEEGSGRVRVSGARGGAPSGKLKVSATWRDGFRGGYLFEFNGRDAGAKARAFAAAGLTRARARLGALNAPDFAETCVEVSGGRPGAGAYEEVTLKTAVRHEDARAVGLFLKETMGAGLAAPPGLHGFTGAGRSKPSPVVRLFSFLIDAAAVPVRVSVDAAVVPFSPPAPQAAGAAPGPHAPPEAAGEADAARSLEALAWARSGDKGDAANIGVIARRADYLPWIWAALTDDAIREAIPFAKGRIERFHLPGSASMNLLLHGALGGGGIASLLNDAQGKGYAQRLLALPVRLPAALAPEG</sequence>
<dbReference type="InterPro" id="IPR010839">
    <property type="entry name" value="AtuA_N"/>
</dbReference>
<keyword evidence="4" id="KW-1185">Reference proteome</keyword>
<feature type="domain" description="AtuA-like ferredoxin-fold" evidence="2">
    <location>
        <begin position="476"/>
        <end position="572"/>
    </location>
</feature>
<dbReference type="PANTHER" id="PTHR47708">
    <property type="match status" value="1"/>
</dbReference>
<dbReference type="RefSeq" id="WP_165093868.1">
    <property type="nucleotide sequence ID" value="NZ_CP049056.1"/>
</dbReference>
<evidence type="ECO:0000259" key="1">
    <source>
        <dbReference type="Pfam" id="PF07287"/>
    </source>
</evidence>
<dbReference type="AlphaFoldDB" id="A0A7L5BVC5"/>
<dbReference type="KEGG" id="hdh:G5B40_00890"/>
<reference evidence="3 4" key="1">
    <citation type="submission" date="2020-02" db="EMBL/GenBank/DDBJ databases">
        <title>complete genome sequence of Rhodobacteraceae bacterium.</title>
        <authorList>
            <person name="Park J."/>
            <person name="Kim Y.-S."/>
            <person name="Kim K.-H."/>
        </authorList>
    </citation>
    <scope>NUCLEOTIDE SEQUENCE [LARGE SCALE GENOMIC DNA]</scope>
    <source>
        <strain evidence="3 4">RR4-56</strain>
    </source>
</reference>
<gene>
    <name evidence="3" type="ORF">G5B40_00890</name>
</gene>
<dbReference type="Pfam" id="PF07287">
    <property type="entry name" value="AtuA"/>
    <property type="match status" value="1"/>
</dbReference>
<protein>
    <submittedName>
        <fullName evidence="3">DUF1446 domain-containing protein</fullName>
    </submittedName>
</protein>
<evidence type="ECO:0000313" key="3">
    <source>
        <dbReference type="EMBL" id="QIE54126.1"/>
    </source>
</evidence>
<dbReference type="Pfam" id="PF23544">
    <property type="entry name" value="AtuA_ferredoxin"/>
    <property type="match status" value="1"/>
</dbReference>
<evidence type="ECO:0000259" key="2">
    <source>
        <dbReference type="Pfam" id="PF23544"/>
    </source>
</evidence>
<dbReference type="PANTHER" id="PTHR47708:SF2">
    <property type="entry name" value="SI:CH73-132F6.5"/>
    <property type="match status" value="1"/>
</dbReference>
<dbReference type="Proteomes" id="UP000503336">
    <property type="component" value="Chromosome"/>
</dbReference>
<feature type="domain" description="Acyclic terpene utilisation N-terminal" evidence="1">
    <location>
        <begin position="5"/>
        <end position="439"/>
    </location>
</feature>
<dbReference type="InterPro" id="IPR056362">
    <property type="entry name" value="AtuA-like_ferredoxin_dom"/>
</dbReference>
<organism evidence="3 4">
    <name type="scientific">Pikeienuella piscinae</name>
    <dbReference type="NCBI Taxonomy" id="2748098"/>
    <lineage>
        <taxon>Bacteria</taxon>
        <taxon>Pseudomonadati</taxon>
        <taxon>Pseudomonadota</taxon>
        <taxon>Alphaproteobacteria</taxon>
        <taxon>Rhodobacterales</taxon>
        <taxon>Paracoccaceae</taxon>
        <taxon>Pikeienuella</taxon>
    </lineage>
</organism>
<name>A0A7L5BVC5_9RHOB</name>
<evidence type="ECO:0000313" key="4">
    <source>
        <dbReference type="Proteomes" id="UP000503336"/>
    </source>
</evidence>
<accession>A0A7L5BVC5</accession>
<proteinExistence type="predicted"/>
<dbReference type="EMBL" id="CP049056">
    <property type="protein sequence ID" value="QIE54126.1"/>
    <property type="molecule type" value="Genomic_DNA"/>
</dbReference>